<dbReference type="AlphaFoldDB" id="A0A7E4UPS9"/>
<sequence>MHPPPAPYILPLGDEAKPQRSLSTDSSYLSGSTVVDRRPAIRRTLILLAFVVILMLFLAFLIVFLWLATTKRL</sequence>
<dbReference type="Proteomes" id="UP000492821">
    <property type="component" value="Unassembled WGS sequence"/>
</dbReference>
<reference evidence="3" key="1">
    <citation type="journal article" date="2013" name="Genetics">
        <title>The draft genome and transcriptome of Panagrellus redivivus are shaped by the harsh demands of a free-living lifestyle.</title>
        <authorList>
            <person name="Srinivasan J."/>
            <person name="Dillman A.R."/>
            <person name="Macchietto M.G."/>
            <person name="Heikkinen L."/>
            <person name="Lakso M."/>
            <person name="Fracchia K.M."/>
            <person name="Antoshechkin I."/>
            <person name="Mortazavi A."/>
            <person name="Wong G."/>
            <person name="Sternberg P.W."/>
        </authorList>
    </citation>
    <scope>NUCLEOTIDE SEQUENCE [LARGE SCALE GENOMIC DNA]</scope>
    <source>
        <strain evidence="3">MT8872</strain>
    </source>
</reference>
<evidence type="ECO:0000256" key="2">
    <source>
        <dbReference type="SAM" id="Phobius"/>
    </source>
</evidence>
<keyword evidence="2" id="KW-0472">Membrane</keyword>
<accession>A0A7E4UPS9</accession>
<dbReference type="WBParaSite" id="Pan_g11339.t1">
    <property type="protein sequence ID" value="Pan_g11339.t1"/>
    <property type="gene ID" value="Pan_g11339"/>
</dbReference>
<keyword evidence="2" id="KW-0812">Transmembrane</keyword>
<evidence type="ECO:0000313" key="4">
    <source>
        <dbReference type="WBParaSite" id="Pan_g11339.t1"/>
    </source>
</evidence>
<reference evidence="4" key="2">
    <citation type="submission" date="2020-10" db="UniProtKB">
        <authorList>
            <consortium name="WormBaseParasite"/>
        </authorList>
    </citation>
    <scope>IDENTIFICATION</scope>
</reference>
<feature type="transmembrane region" description="Helical" evidence="2">
    <location>
        <begin position="45"/>
        <end position="68"/>
    </location>
</feature>
<evidence type="ECO:0000256" key="1">
    <source>
        <dbReference type="SAM" id="MobiDB-lite"/>
    </source>
</evidence>
<feature type="region of interest" description="Disordered" evidence="1">
    <location>
        <begin position="1"/>
        <end position="25"/>
    </location>
</feature>
<name>A0A7E4UPS9_PANRE</name>
<keyword evidence="3" id="KW-1185">Reference proteome</keyword>
<organism evidence="3 4">
    <name type="scientific">Panagrellus redivivus</name>
    <name type="common">Microworm</name>
    <dbReference type="NCBI Taxonomy" id="6233"/>
    <lineage>
        <taxon>Eukaryota</taxon>
        <taxon>Metazoa</taxon>
        <taxon>Ecdysozoa</taxon>
        <taxon>Nematoda</taxon>
        <taxon>Chromadorea</taxon>
        <taxon>Rhabditida</taxon>
        <taxon>Tylenchina</taxon>
        <taxon>Panagrolaimomorpha</taxon>
        <taxon>Panagrolaimoidea</taxon>
        <taxon>Panagrolaimidae</taxon>
        <taxon>Panagrellus</taxon>
    </lineage>
</organism>
<evidence type="ECO:0000313" key="3">
    <source>
        <dbReference type="Proteomes" id="UP000492821"/>
    </source>
</evidence>
<protein>
    <submittedName>
        <fullName evidence="4">Membrane protein UL56</fullName>
    </submittedName>
</protein>
<proteinExistence type="predicted"/>
<keyword evidence="2" id="KW-1133">Transmembrane helix</keyword>